<dbReference type="Proteomes" id="UP000240509">
    <property type="component" value="Unassembled WGS sequence"/>
</dbReference>
<dbReference type="InterPro" id="IPR002123">
    <property type="entry name" value="Plipid/glycerol_acylTrfase"/>
</dbReference>
<protein>
    <submittedName>
        <fullName evidence="4">Glycerol acyltransferase</fullName>
    </submittedName>
</protein>
<dbReference type="PANTHER" id="PTHR10434">
    <property type="entry name" value="1-ACYL-SN-GLYCEROL-3-PHOSPHATE ACYLTRANSFERASE"/>
    <property type="match status" value="1"/>
</dbReference>
<evidence type="ECO:0000313" key="4">
    <source>
        <dbReference type="EMBL" id="PTL40429.1"/>
    </source>
</evidence>
<organism evidence="4 5">
    <name type="scientific">Alkalicoccus saliphilus</name>
    <dbReference type="NCBI Taxonomy" id="200989"/>
    <lineage>
        <taxon>Bacteria</taxon>
        <taxon>Bacillati</taxon>
        <taxon>Bacillota</taxon>
        <taxon>Bacilli</taxon>
        <taxon>Bacillales</taxon>
        <taxon>Bacillaceae</taxon>
        <taxon>Alkalicoccus</taxon>
    </lineage>
</organism>
<dbReference type="RefSeq" id="WP_107582889.1">
    <property type="nucleotide sequence ID" value="NZ_PZJJ01000001.1"/>
</dbReference>
<keyword evidence="2 4" id="KW-0012">Acyltransferase</keyword>
<feature type="domain" description="Phospholipid/glycerol acyltransferase" evidence="3">
    <location>
        <begin position="43"/>
        <end position="160"/>
    </location>
</feature>
<evidence type="ECO:0000256" key="1">
    <source>
        <dbReference type="ARBA" id="ARBA00022679"/>
    </source>
</evidence>
<reference evidence="4 5" key="1">
    <citation type="submission" date="2018-03" db="EMBL/GenBank/DDBJ databases">
        <title>Alkalicoccus saliphilus sp. nov., isolated from a mineral pool.</title>
        <authorList>
            <person name="Zhao B."/>
        </authorList>
    </citation>
    <scope>NUCLEOTIDE SEQUENCE [LARGE SCALE GENOMIC DNA]</scope>
    <source>
        <strain evidence="4 5">6AG</strain>
    </source>
</reference>
<dbReference type="SUPFAM" id="SSF69593">
    <property type="entry name" value="Glycerol-3-phosphate (1)-acyltransferase"/>
    <property type="match status" value="1"/>
</dbReference>
<dbReference type="EMBL" id="PZJJ01000001">
    <property type="protein sequence ID" value="PTL40429.1"/>
    <property type="molecule type" value="Genomic_DNA"/>
</dbReference>
<proteinExistence type="predicted"/>
<dbReference type="AlphaFoldDB" id="A0A2T4UAL4"/>
<accession>A0A2T4UAL4</accession>
<comment type="caution">
    <text evidence="4">The sequence shown here is derived from an EMBL/GenBank/DDBJ whole genome shotgun (WGS) entry which is preliminary data.</text>
</comment>
<dbReference type="GO" id="GO:0005886">
    <property type="term" value="C:plasma membrane"/>
    <property type="evidence" value="ECO:0007669"/>
    <property type="project" value="TreeGrafter"/>
</dbReference>
<dbReference type="CDD" id="cd06551">
    <property type="entry name" value="LPLAT"/>
    <property type="match status" value="1"/>
</dbReference>
<evidence type="ECO:0000256" key="2">
    <source>
        <dbReference type="ARBA" id="ARBA00023315"/>
    </source>
</evidence>
<name>A0A2T4UAL4_9BACI</name>
<dbReference type="GO" id="GO:0003841">
    <property type="term" value="F:1-acylglycerol-3-phosphate O-acyltransferase activity"/>
    <property type="evidence" value="ECO:0007669"/>
    <property type="project" value="TreeGrafter"/>
</dbReference>
<gene>
    <name evidence="4" type="ORF">C6Y45_00530</name>
</gene>
<keyword evidence="1 4" id="KW-0808">Transferase</keyword>
<evidence type="ECO:0000259" key="3">
    <source>
        <dbReference type="SMART" id="SM00563"/>
    </source>
</evidence>
<dbReference type="Pfam" id="PF01553">
    <property type="entry name" value="Acyltransferase"/>
    <property type="match status" value="1"/>
</dbReference>
<dbReference type="SMART" id="SM00563">
    <property type="entry name" value="PlsC"/>
    <property type="match status" value="1"/>
</dbReference>
<keyword evidence="5" id="KW-1185">Reference proteome</keyword>
<evidence type="ECO:0000313" key="5">
    <source>
        <dbReference type="Proteomes" id="UP000240509"/>
    </source>
</evidence>
<sequence>MMRAENSKNFEKLFSLYNNNLLKNKFHGIYNSPESSPLPEKGSIIIMNHSSWWDPLILFYLNSSKWKTNGIAMMDEKGLNRFPFFSKLGAFSVKASSPASVRQSLKYAAEELRNGRHLFLFPQGKEVPLEHRPLAISPGTGYLKFLVPEAPVVPVAFYHGLFHHQMPEWYIQTGAPVLGAPSWGRKRWTQAAEEALEKEMNSLRNKVLSNQPFIPLMHGREGTADKFEKWKKKLGAYN</sequence>
<dbReference type="PANTHER" id="PTHR10434:SF11">
    <property type="entry name" value="1-ACYL-SN-GLYCEROL-3-PHOSPHATE ACYLTRANSFERASE"/>
    <property type="match status" value="1"/>
</dbReference>
<dbReference type="GO" id="GO:0006654">
    <property type="term" value="P:phosphatidic acid biosynthetic process"/>
    <property type="evidence" value="ECO:0007669"/>
    <property type="project" value="TreeGrafter"/>
</dbReference>